<protein>
    <submittedName>
        <fullName evidence="1">Uncharacterized protein</fullName>
    </submittedName>
</protein>
<organism evidence="1 2">
    <name type="scientific">Listeria booriae</name>
    <dbReference type="NCBI Taxonomy" id="1552123"/>
    <lineage>
        <taxon>Bacteria</taxon>
        <taxon>Bacillati</taxon>
        <taxon>Bacillota</taxon>
        <taxon>Bacilli</taxon>
        <taxon>Bacillales</taxon>
        <taxon>Listeriaceae</taxon>
        <taxon>Listeria</taxon>
    </lineage>
</organism>
<dbReference type="RefSeq" id="WP_185382219.1">
    <property type="nucleotide sequence ID" value="NZ_JAAROV010000002.1"/>
</dbReference>
<dbReference type="Proteomes" id="UP000543379">
    <property type="component" value="Unassembled WGS sequence"/>
</dbReference>
<evidence type="ECO:0000313" key="1">
    <source>
        <dbReference type="EMBL" id="MBC1316585.1"/>
    </source>
</evidence>
<proteinExistence type="predicted"/>
<name>A0A841Y2S7_9LIST</name>
<dbReference type="EMBL" id="JAAROV010000002">
    <property type="protein sequence ID" value="MBC1316585.1"/>
    <property type="molecule type" value="Genomic_DNA"/>
</dbReference>
<gene>
    <name evidence="1" type="ORF">HB811_07355</name>
</gene>
<evidence type="ECO:0000313" key="2">
    <source>
        <dbReference type="Proteomes" id="UP000543379"/>
    </source>
</evidence>
<sequence>MSFKIAYEYDENSVFLRDSVVFPTVLYITDDGKEFNDIITANEHQKSLFPLQAVEVEYENDSENLKEGTDSEIKKEIIFMDAVDVPEIKTKEIFILPENCTWEAVPNPSNNAKWDAKKKKWVNGEEPEMIPPTPSQTELLEQDNADLLMQQAELDFKLEQAMQDNADILMLIAEVM</sequence>
<accession>A0A841Y2S7</accession>
<comment type="caution">
    <text evidence="1">The sequence shown here is derived from an EMBL/GenBank/DDBJ whole genome shotgun (WGS) entry which is preliminary data.</text>
</comment>
<dbReference type="AlphaFoldDB" id="A0A841Y2S7"/>
<reference evidence="1 2" key="1">
    <citation type="submission" date="2020-03" db="EMBL/GenBank/DDBJ databases">
        <title>Soil Listeria distribution.</title>
        <authorList>
            <person name="Liao J."/>
            <person name="Wiedmann M."/>
        </authorList>
    </citation>
    <scope>NUCLEOTIDE SEQUENCE [LARGE SCALE GENOMIC DNA]</scope>
    <source>
        <strain evidence="1 2">FSL L7-1816</strain>
    </source>
</reference>